<protein>
    <submittedName>
        <fullName evidence="2">Uncharacterized protein</fullName>
    </submittedName>
</protein>
<gene>
    <name evidence="2" type="ORF">L198_07426</name>
</gene>
<dbReference type="RefSeq" id="XP_019028567.1">
    <property type="nucleotide sequence ID" value="XM_019179426.1"/>
</dbReference>
<feature type="compositionally biased region" description="Basic and acidic residues" evidence="1">
    <location>
        <begin position="1"/>
        <end position="33"/>
    </location>
</feature>
<dbReference type="GeneID" id="30196637"/>
<feature type="region of interest" description="Disordered" evidence="1">
    <location>
        <begin position="1"/>
        <end position="36"/>
    </location>
</feature>
<dbReference type="EMBL" id="AWGH01000034">
    <property type="protein sequence ID" value="ODN85862.1"/>
    <property type="molecule type" value="Genomic_DNA"/>
</dbReference>
<accession>A0A1E3IB81</accession>
<dbReference type="AlphaFoldDB" id="A0A1E3IB81"/>
<comment type="caution">
    <text evidence="2">The sequence shown here is derived from an EMBL/GenBank/DDBJ whole genome shotgun (WGS) entry which is preliminary data.</text>
</comment>
<dbReference type="Proteomes" id="UP000094819">
    <property type="component" value="Unassembled WGS sequence"/>
</dbReference>
<name>A0A1E3IB81_9TREE</name>
<reference evidence="2 3" key="1">
    <citation type="submission" date="2016-06" db="EMBL/GenBank/DDBJ databases">
        <title>Evolution of pathogenesis and genome organization in the Tremellales.</title>
        <authorList>
            <person name="Cuomo C."/>
            <person name="Litvintseva A."/>
            <person name="Heitman J."/>
            <person name="Chen Y."/>
            <person name="Sun S."/>
            <person name="Springer D."/>
            <person name="Dromer F."/>
            <person name="Young S."/>
            <person name="Zeng Q."/>
            <person name="Chapman S."/>
            <person name="Gujja S."/>
            <person name="Saif S."/>
            <person name="Birren B."/>
        </authorList>
    </citation>
    <scope>NUCLEOTIDE SEQUENCE [LARGE SCALE GENOMIC DNA]</scope>
    <source>
        <strain evidence="2 3">CBS 7118</strain>
    </source>
</reference>
<organism evidence="2 3">
    <name type="scientific">Cryptococcus wingfieldii CBS 7118</name>
    <dbReference type="NCBI Taxonomy" id="1295528"/>
    <lineage>
        <taxon>Eukaryota</taxon>
        <taxon>Fungi</taxon>
        <taxon>Dikarya</taxon>
        <taxon>Basidiomycota</taxon>
        <taxon>Agaricomycotina</taxon>
        <taxon>Tremellomycetes</taxon>
        <taxon>Tremellales</taxon>
        <taxon>Cryptococcaceae</taxon>
        <taxon>Cryptococcus</taxon>
    </lineage>
</organism>
<evidence type="ECO:0000313" key="2">
    <source>
        <dbReference type="EMBL" id="ODN85862.1"/>
    </source>
</evidence>
<proteinExistence type="predicted"/>
<keyword evidence="3" id="KW-1185">Reference proteome</keyword>
<evidence type="ECO:0000313" key="3">
    <source>
        <dbReference type="Proteomes" id="UP000094819"/>
    </source>
</evidence>
<evidence type="ECO:0000256" key="1">
    <source>
        <dbReference type="SAM" id="MobiDB-lite"/>
    </source>
</evidence>
<sequence>MTAEEPDKGRVEKVVETRQEVEEAENLPDRDVASEPTIRVSDLPPLFDMIRKITAKVLSATLQTQRNISARAAQMKG</sequence>